<comment type="caution">
    <text evidence="2">The sequence shown here is derived from an EMBL/GenBank/DDBJ whole genome shotgun (WGS) entry which is preliminary data.</text>
</comment>
<evidence type="ECO:0000256" key="1">
    <source>
        <dbReference type="SAM" id="MobiDB-lite"/>
    </source>
</evidence>
<keyword evidence="3" id="KW-1185">Reference proteome</keyword>
<reference evidence="2" key="1">
    <citation type="journal article" date="2022" name="Int. J. Mol. Sci.">
        <title>Draft Genome of Tanacetum Coccineum: Genomic Comparison of Closely Related Tanacetum-Family Plants.</title>
        <authorList>
            <person name="Yamashiro T."/>
            <person name="Shiraishi A."/>
            <person name="Nakayama K."/>
            <person name="Satake H."/>
        </authorList>
    </citation>
    <scope>NUCLEOTIDE SEQUENCE</scope>
</reference>
<keyword evidence="2" id="KW-0695">RNA-directed DNA polymerase</keyword>
<feature type="compositionally biased region" description="Basic and acidic residues" evidence="1">
    <location>
        <begin position="87"/>
        <end position="140"/>
    </location>
</feature>
<organism evidence="2 3">
    <name type="scientific">Tanacetum coccineum</name>
    <dbReference type="NCBI Taxonomy" id="301880"/>
    <lineage>
        <taxon>Eukaryota</taxon>
        <taxon>Viridiplantae</taxon>
        <taxon>Streptophyta</taxon>
        <taxon>Embryophyta</taxon>
        <taxon>Tracheophyta</taxon>
        <taxon>Spermatophyta</taxon>
        <taxon>Magnoliopsida</taxon>
        <taxon>eudicotyledons</taxon>
        <taxon>Gunneridae</taxon>
        <taxon>Pentapetalae</taxon>
        <taxon>asterids</taxon>
        <taxon>campanulids</taxon>
        <taxon>Asterales</taxon>
        <taxon>Asteraceae</taxon>
        <taxon>Asteroideae</taxon>
        <taxon>Anthemideae</taxon>
        <taxon>Anthemidinae</taxon>
        <taxon>Tanacetum</taxon>
    </lineage>
</organism>
<protein>
    <submittedName>
        <fullName evidence="2">Reverse transcriptase domain-containing protein</fullName>
    </submittedName>
</protein>
<dbReference type="GO" id="GO:0003964">
    <property type="term" value="F:RNA-directed DNA polymerase activity"/>
    <property type="evidence" value="ECO:0007669"/>
    <property type="project" value="UniProtKB-KW"/>
</dbReference>
<dbReference type="PANTHER" id="PTHR10775:SF185">
    <property type="entry name" value="OS08G0208400 PROTEIN"/>
    <property type="match status" value="1"/>
</dbReference>
<keyword evidence="2" id="KW-0808">Transferase</keyword>
<gene>
    <name evidence="2" type="ORF">Tco_0706816</name>
</gene>
<dbReference type="Proteomes" id="UP001151760">
    <property type="component" value="Unassembled WGS sequence"/>
</dbReference>
<keyword evidence="2" id="KW-0548">Nucleotidyltransferase</keyword>
<dbReference type="InterPro" id="IPR004242">
    <property type="entry name" value="Transposase_21"/>
</dbReference>
<proteinExistence type="predicted"/>
<sequence length="314" mass="35966">MIDELSIVETDKVNHTVETDMMKLVVEIEYFGVNFDEFDKETGSSDELQPKQADLNCVHTLNEPHLHEIHVVPNKHEADRFNSAAETEPRVRISRDQAETKPRGENESSPHSKGTREHSRERGGNEPRPARTPDRSREAQPTKPNTNSYLMLTLLIPGPKSLSKDIDVYLRPLIDDLKDLWVLKGVETIDIATCQKFNMRAMVLWTINDFPARSSLSGWSGQGYMPCPTCNEDTPSMRVLSKMAYVGHKRFLKKPHKWRRSRDFNGETEDGDPPRKFNRAQILTQLDRLPTREKGKHPSYGGVKIKRNVLVELN</sequence>
<reference evidence="2" key="2">
    <citation type="submission" date="2022-01" db="EMBL/GenBank/DDBJ databases">
        <authorList>
            <person name="Yamashiro T."/>
            <person name="Shiraishi A."/>
            <person name="Satake H."/>
            <person name="Nakayama K."/>
        </authorList>
    </citation>
    <scope>NUCLEOTIDE SEQUENCE</scope>
</reference>
<evidence type="ECO:0000313" key="2">
    <source>
        <dbReference type="EMBL" id="GJS73975.1"/>
    </source>
</evidence>
<dbReference type="PANTHER" id="PTHR10775">
    <property type="entry name" value="OS08G0208400 PROTEIN"/>
    <property type="match status" value="1"/>
</dbReference>
<dbReference type="EMBL" id="BQNB010010196">
    <property type="protein sequence ID" value="GJS73975.1"/>
    <property type="molecule type" value="Genomic_DNA"/>
</dbReference>
<accession>A0ABQ4YAJ4</accession>
<name>A0ABQ4YAJ4_9ASTR</name>
<dbReference type="Pfam" id="PF02992">
    <property type="entry name" value="Transposase_21"/>
    <property type="match status" value="1"/>
</dbReference>
<evidence type="ECO:0000313" key="3">
    <source>
        <dbReference type="Proteomes" id="UP001151760"/>
    </source>
</evidence>
<feature type="region of interest" description="Disordered" evidence="1">
    <location>
        <begin position="81"/>
        <end position="146"/>
    </location>
</feature>